<evidence type="ECO:0000256" key="2">
    <source>
        <dbReference type="ARBA" id="ARBA00023002"/>
    </source>
</evidence>
<evidence type="ECO:0000313" key="6">
    <source>
        <dbReference type="WBParaSite" id="TREG1_4110.2"/>
    </source>
</evidence>
<dbReference type="InterPro" id="IPR001202">
    <property type="entry name" value="WW_dom"/>
</dbReference>
<reference evidence="5 6" key="2">
    <citation type="submission" date="2023-11" db="UniProtKB">
        <authorList>
            <consortium name="WormBaseParasite"/>
        </authorList>
    </citation>
    <scope>IDENTIFICATION</scope>
</reference>
<feature type="domain" description="WW" evidence="3">
    <location>
        <begin position="53"/>
        <end position="86"/>
    </location>
</feature>
<dbReference type="Proteomes" id="UP000050795">
    <property type="component" value="Unassembled WGS sequence"/>
</dbReference>
<dbReference type="Gene3D" id="2.20.70.10">
    <property type="match status" value="1"/>
</dbReference>
<dbReference type="CDD" id="cd00201">
    <property type="entry name" value="WW"/>
    <property type="match status" value="1"/>
</dbReference>
<dbReference type="InterPro" id="IPR036020">
    <property type="entry name" value="WW_dom_sf"/>
</dbReference>
<keyword evidence="2" id="KW-0560">Oxidoreductase</keyword>
<accession>A0AA85JT90</accession>
<reference evidence="4" key="1">
    <citation type="submission" date="2022-06" db="EMBL/GenBank/DDBJ databases">
        <authorList>
            <person name="Berger JAMES D."/>
            <person name="Berger JAMES D."/>
        </authorList>
    </citation>
    <scope>NUCLEOTIDE SEQUENCE [LARGE SCALE GENOMIC DNA]</scope>
</reference>
<dbReference type="WBParaSite" id="TREG1_4110.3">
    <property type="protein sequence ID" value="TREG1_4110.3"/>
    <property type="gene ID" value="TREG1_4110"/>
</dbReference>
<proteinExistence type="inferred from homology"/>
<organism evidence="4 5">
    <name type="scientific">Trichobilharzia regenti</name>
    <name type="common">Nasal bird schistosome</name>
    <dbReference type="NCBI Taxonomy" id="157069"/>
    <lineage>
        <taxon>Eukaryota</taxon>
        <taxon>Metazoa</taxon>
        <taxon>Spiralia</taxon>
        <taxon>Lophotrochozoa</taxon>
        <taxon>Platyhelminthes</taxon>
        <taxon>Trematoda</taxon>
        <taxon>Digenea</taxon>
        <taxon>Strigeidida</taxon>
        <taxon>Schistosomatoidea</taxon>
        <taxon>Schistosomatidae</taxon>
        <taxon>Trichobilharzia</taxon>
    </lineage>
</organism>
<comment type="similarity">
    <text evidence="1">Belongs to the short-chain dehydrogenases/reductases (SDR) family.</text>
</comment>
<protein>
    <recommendedName>
        <fullName evidence="3">WW domain-containing protein</fullName>
    </recommendedName>
</protein>
<keyword evidence="4" id="KW-1185">Reference proteome</keyword>
<dbReference type="SUPFAM" id="SSF51045">
    <property type="entry name" value="WW domain"/>
    <property type="match status" value="1"/>
</dbReference>
<name>A0AA85JT90_TRIRE</name>
<dbReference type="PROSITE" id="PS50020">
    <property type="entry name" value="WW_DOMAIN_2"/>
    <property type="match status" value="1"/>
</dbReference>
<evidence type="ECO:0000256" key="1">
    <source>
        <dbReference type="ARBA" id="ARBA00006484"/>
    </source>
</evidence>
<sequence>MHANLWDDSDSDDDLPAEWEQTVQGDFVAYYNRLTGFTQKPHPISGHIKQLPSTLPKSWSSCFDESGKTLYLNSETGCSTYSDPRLASASLAYSRKLNMNHQFKYDKFSSVKDILLNKDLRGHYALVTNSGCGLGLSIALHLVKHGAVVVCACSKCPNKAIPLLKNTETHNKTGATVDVISLKSAIQDSGQLFWIPYDPLKLSSITQSLHILQSLNWPLHFCIIADDMFPVVSPHLWNFSFLKSFQSYLKGFFLHRTSGWLASVPRYLRSYQSKVCKMIAKVLPLSWRPPLSCGCPSKLNSLLTTDGYEITMQCNYLAPALFLTGLFKTRYIHSSHSSDVHLNSSVHDQTSLRVVVVTSEVHKDASLDDFVVKRSNVSETFQAVPVSLVDRMKQYAISKVFMLLFVNEYQNRLREDSRTSGFSYPVPSIFACTGCDPFSVYCVRRCVLNMYYWLFTNPFLLLLQLVYLLSRPFGVCLDQATASPVSCAVDKFTSIQNSLSHHSNVIPYYDKCRRSTSLLDILSVCKLNFLAENIFNCTENISVNIEQNVDI</sequence>
<dbReference type="WBParaSite" id="TREG1_4110.1">
    <property type="protein sequence ID" value="TREG1_4110.1"/>
    <property type="gene ID" value="TREG1_4110"/>
</dbReference>
<dbReference type="Gene3D" id="3.40.50.720">
    <property type="entry name" value="NAD(P)-binding Rossmann-like Domain"/>
    <property type="match status" value="2"/>
</dbReference>
<dbReference type="AlphaFoldDB" id="A0AA85JT90"/>
<dbReference type="PANTHER" id="PTHR24320">
    <property type="entry name" value="RETINOL DEHYDROGENASE"/>
    <property type="match status" value="1"/>
</dbReference>
<evidence type="ECO:0000259" key="3">
    <source>
        <dbReference type="PROSITE" id="PS50020"/>
    </source>
</evidence>
<evidence type="ECO:0000313" key="4">
    <source>
        <dbReference type="Proteomes" id="UP000050795"/>
    </source>
</evidence>
<dbReference type="SUPFAM" id="SSF51735">
    <property type="entry name" value="NAD(P)-binding Rossmann-fold domains"/>
    <property type="match status" value="2"/>
</dbReference>
<dbReference type="InterPro" id="IPR036291">
    <property type="entry name" value="NAD(P)-bd_dom_sf"/>
</dbReference>
<dbReference type="WBParaSite" id="TREG1_4110.2">
    <property type="protein sequence ID" value="TREG1_4110.2"/>
    <property type="gene ID" value="TREG1_4110"/>
</dbReference>
<dbReference type="PANTHER" id="PTHR24320:SF152">
    <property type="entry name" value="SHORT-CHAIN DEHYDROGENASE_REDUCTASE FAMILY PROTEIN"/>
    <property type="match status" value="1"/>
</dbReference>
<dbReference type="GO" id="GO:0016491">
    <property type="term" value="F:oxidoreductase activity"/>
    <property type="evidence" value="ECO:0007669"/>
    <property type="project" value="UniProtKB-KW"/>
</dbReference>
<dbReference type="SMART" id="SM00456">
    <property type="entry name" value="WW"/>
    <property type="match status" value="1"/>
</dbReference>
<evidence type="ECO:0000313" key="5">
    <source>
        <dbReference type="WBParaSite" id="TREG1_4110.1"/>
    </source>
</evidence>